<dbReference type="KEGG" id="awd:AWOD_I_2113"/>
<dbReference type="InterPro" id="IPR044996">
    <property type="entry name" value="COQ10-like"/>
</dbReference>
<dbReference type="STRING" id="80852.AWOD_I_2113"/>
<evidence type="ECO:0000256" key="1">
    <source>
        <dbReference type="ARBA" id="ARBA00008918"/>
    </source>
</evidence>
<gene>
    <name evidence="6" type="ORF">AWOD_I_2113</name>
</gene>
<evidence type="ECO:0000256" key="3">
    <source>
        <dbReference type="ARBA" id="ARBA00022649"/>
    </source>
</evidence>
<comment type="function">
    <text evidence="4">Toxic component of a type II toxin-antitoxin (TA) system. Binds to 50S ribosomal subunits, preventing them from associating with 30S subunits to form 70S ribosomes. Its antitoxin is unknown.</text>
</comment>
<dbReference type="Pfam" id="PF03364">
    <property type="entry name" value="Polyketide_cyc"/>
    <property type="match status" value="1"/>
</dbReference>
<dbReference type="PANTHER" id="PTHR12901">
    <property type="entry name" value="SPERM PROTEIN HOMOLOG"/>
    <property type="match status" value="1"/>
</dbReference>
<dbReference type="GO" id="GO:0048039">
    <property type="term" value="F:ubiquinone binding"/>
    <property type="evidence" value="ECO:0007669"/>
    <property type="project" value="InterPro"/>
</dbReference>
<keyword evidence="7" id="KW-1185">Reference proteome</keyword>
<feature type="domain" description="Coenzyme Q-binding protein COQ10 START" evidence="5">
    <location>
        <begin position="10"/>
        <end position="135"/>
    </location>
</feature>
<dbReference type="InterPro" id="IPR023393">
    <property type="entry name" value="START-like_dom_sf"/>
</dbReference>
<dbReference type="PATRIC" id="fig|80852.17.peg.2184"/>
<keyword evidence="3" id="KW-1277">Toxin-antitoxin system</keyword>
<dbReference type="OrthoDB" id="9804759at2"/>
<dbReference type="GO" id="GO:0045333">
    <property type="term" value="P:cellular respiration"/>
    <property type="evidence" value="ECO:0007669"/>
    <property type="project" value="InterPro"/>
</dbReference>
<sequence length="145" mass="15956">MPQVSRSALVPFSAKQMYDLVNDVASYPQFLPGCSGSKIIEQSDGAMIASVDVAKAGIKKTFTTKNNLVDSKIIGMNLVDGPFKSLTGGWHFMELDETACKVELKLEFEFTNALVAMAFGKVFQELTNNMVNSFTKRAKQVYVND</sequence>
<proteinExistence type="inferred from homology"/>
<name>A0A090IS85_9GAMM</name>
<dbReference type="CDD" id="cd07813">
    <property type="entry name" value="COQ10p_like"/>
    <property type="match status" value="1"/>
</dbReference>
<evidence type="ECO:0000256" key="4">
    <source>
        <dbReference type="ARBA" id="ARBA00058803"/>
    </source>
</evidence>
<dbReference type="InterPro" id="IPR005031">
    <property type="entry name" value="COQ10_START"/>
</dbReference>
<accession>A0A090IS85</accession>
<evidence type="ECO:0000256" key="2">
    <source>
        <dbReference type="ARBA" id="ARBA00017478"/>
    </source>
</evidence>
<dbReference type="FunFam" id="3.30.530.20:FF:000005">
    <property type="entry name" value="Type II toxin-antitoxin system toxin RatA"/>
    <property type="match status" value="1"/>
</dbReference>
<evidence type="ECO:0000259" key="5">
    <source>
        <dbReference type="Pfam" id="PF03364"/>
    </source>
</evidence>
<dbReference type="GeneID" id="28541690"/>
<dbReference type="PANTHER" id="PTHR12901:SF10">
    <property type="entry name" value="COENZYME Q-BINDING PROTEIN COQ10, MITOCHONDRIAL"/>
    <property type="match status" value="1"/>
</dbReference>
<dbReference type="Proteomes" id="UP000032427">
    <property type="component" value="Chromosome 1"/>
</dbReference>
<dbReference type="Gene3D" id="3.30.530.20">
    <property type="match status" value="1"/>
</dbReference>
<reference evidence="7" key="1">
    <citation type="submission" date="2014-09" db="EMBL/GenBank/DDBJ databases">
        <authorList>
            <person name="Hjerde E."/>
        </authorList>
    </citation>
    <scope>NUCLEOTIDE SEQUENCE [LARGE SCALE GENOMIC DNA]</scope>
    <source>
        <strain evidence="7">06/09/139</strain>
    </source>
</reference>
<evidence type="ECO:0000313" key="7">
    <source>
        <dbReference type="Proteomes" id="UP000032427"/>
    </source>
</evidence>
<dbReference type="AlphaFoldDB" id="A0A090IS85"/>
<evidence type="ECO:0000313" key="6">
    <source>
        <dbReference type="EMBL" id="CED72178.1"/>
    </source>
</evidence>
<comment type="similarity">
    <text evidence="1">Belongs to the ribosome association toxin RatA family.</text>
</comment>
<protein>
    <recommendedName>
        <fullName evidence="2">Ribosome association toxin RatA</fullName>
    </recommendedName>
</protein>
<dbReference type="EMBL" id="LN554846">
    <property type="protein sequence ID" value="CED72178.1"/>
    <property type="molecule type" value="Genomic_DNA"/>
</dbReference>
<dbReference type="SUPFAM" id="SSF55961">
    <property type="entry name" value="Bet v1-like"/>
    <property type="match status" value="1"/>
</dbReference>
<dbReference type="HOGENOM" id="CLU_079653_3_1_6"/>
<organism evidence="6 7">
    <name type="scientific">Aliivibrio wodanis</name>
    <dbReference type="NCBI Taxonomy" id="80852"/>
    <lineage>
        <taxon>Bacteria</taxon>
        <taxon>Pseudomonadati</taxon>
        <taxon>Pseudomonadota</taxon>
        <taxon>Gammaproteobacteria</taxon>
        <taxon>Vibrionales</taxon>
        <taxon>Vibrionaceae</taxon>
        <taxon>Aliivibrio</taxon>
    </lineage>
</organism>